<keyword evidence="2" id="KW-1185">Reference proteome</keyword>
<dbReference type="HOGENOM" id="CLU_3153103_0_0_10"/>
<name>F2IDF2_FLUTR</name>
<reference evidence="1 2" key="1">
    <citation type="journal article" date="2011" name="Stand. Genomic Sci.">
        <title>Complete genome sequence of the gliding freshwater bacterium Fluviicola taffensis type strain (RW262).</title>
        <authorList>
            <person name="Woyke T."/>
            <person name="Chertkov O."/>
            <person name="Lapidus A."/>
            <person name="Nolan M."/>
            <person name="Lucas S."/>
            <person name="Del Rio T.G."/>
            <person name="Tice H."/>
            <person name="Cheng J.F."/>
            <person name="Tapia R."/>
            <person name="Han C."/>
            <person name="Goodwin L."/>
            <person name="Pitluck S."/>
            <person name="Liolios K."/>
            <person name="Pagani I."/>
            <person name="Ivanova N."/>
            <person name="Huntemann M."/>
            <person name="Mavromatis K."/>
            <person name="Mikhailova N."/>
            <person name="Pati A."/>
            <person name="Chen A."/>
            <person name="Palaniappan K."/>
            <person name="Land M."/>
            <person name="Hauser L."/>
            <person name="Brambilla E.M."/>
            <person name="Rohde M."/>
            <person name="Mwirichia R."/>
            <person name="Sikorski J."/>
            <person name="Tindall B.J."/>
            <person name="Goker M."/>
            <person name="Bristow J."/>
            <person name="Eisen J.A."/>
            <person name="Markowitz V."/>
            <person name="Hugenholtz P."/>
            <person name="Klenk H.P."/>
            <person name="Kyrpides N.C."/>
        </authorList>
    </citation>
    <scope>NUCLEOTIDE SEQUENCE [LARGE SCALE GENOMIC DNA]</scope>
    <source>
        <strain evidence="2">DSM 16823 / RW262 / RW262</strain>
    </source>
</reference>
<organism evidence="1 2">
    <name type="scientific">Fluviicola taffensis (strain DSM 16823 / NCIMB 13979 / RW262)</name>
    <dbReference type="NCBI Taxonomy" id="755732"/>
    <lineage>
        <taxon>Bacteria</taxon>
        <taxon>Pseudomonadati</taxon>
        <taxon>Bacteroidota</taxon>
        <taxon>Flavobacteriia</taxon>
        <taxon>Flavobacteriales</taxon>
        <taxon>Crocinitomicaceae</taxon>
        <taxon>Fluviicola</taxon>
    </lineage>
</organism>
<dbReference type="AlphaFoldDB" id="F2IDF2"/>
<accession>F2IDF2</accession>
<evidence type="ECO:0000313" key="2">
    <source>
        <dbReference type="Proteomes" id="UP000007463"/>
    </source>
</evidence>
<dbReference type="EMBL" id="CP002542">
    <property type="protein sequence ID" value="AEA42328.1"/>
    <property type="molecule type" value="Genomic_DNA"/>
</dbReference>
<reference evidence="2" key="2">
    <citation type="submission" date="2011-02" db="EMBL/GenBank/DDBJ databases">
        <title>The complete genome of Fluviicola taffensis DSM 16823.</title>
        <authorList>
            <consortium name="US DOE Joint Genome Institute (JGI-PGF)"/>
            <person name="Lucas S."/>
            <person name="Copeland A."/>
            <person name="Lapidus A."/>
            <person name="Bruce D."/>
            <person name="Goodwin L."/>
            <person name="Pitluck S."/>
            <person name="Kyrpides N."/>
            <person name="Mavromatis K."/>
            <person name="Ivanova N."/>
            <person name="Mikhailova N."/>
            <person name="Pagani I."/>
            <person name="Chertkov O."/>
            <person name="Detter J.C."/>
            <person name="Han C."/>
            <person name="Tapia R."/>
            <person name="Land M."/>
            <person name="Hauser L."/>
            <person name="Markowitz V."/>
            <person name="Cheng J.-F."/>
            <person name="Hugenholtz P."/>
            <person name="Woyke T."/>
            <person name="Wu D."/>
            <person name="Tindall B."/>
            <person name="Pomrenke H.G."/>
            <person name="Brambilla E."/>
            <person name="Klenk H.-P."/>
            <person name="Eisen J.A."/>
        </authorList>
    </citation>
    <scope>NUCLEOTIDE SEQUENCE [LARGE SCALE GENOMIC DNA]</scope>
    <source>
        <strain evidence="2">DSM 16823 / RW262 / RW262</strain>
    </source>
</reference>
<evidence type="ECO:0000313" key="1">
    <source>
        <dbReference type="EMBL" id="AEA42328.1"/>
    </source>
</evidence>
<protein>
    <submittedName>
        <fullName evidence="1">Uncharacterized protein</fullName>
    </submittedName>
</protein>
<gene>
    <name evidence="1" type="ordered locus">Fluta_0319</name>
</gene>
<dbReference type="KEGG" id="fte:Fluta_0319"/>
<dbReference type="Proteomes" id="UP000007463">
    <property type="component" value="Chromosome"/>
</dbReference>
<sequence length="48" mass="5531">MRIFKLQINDNNGNNHVDKVLTDSRITAERLTDKILEFIETFINGIIG</sequence>
<proteinExistence type="predicted"/>
<dbReference type="STRING" id="755732.Fluta_0319"/>